<organism evidence="1 2">
    <name type="scientific">Hygrophoropsis aurantiaca</name>
    <dbReference type="NCBI Taxonomy" id="72124"/>
    <lineage>
        <taxon>Eukaryota</taxon>
        <taxon>Fungi</taxon>
        <taxon>Dikarya</taxon>
        <taxon>Basidiomycota</taxon>
        <taxon>Agaricomycotina</taxon>
        <taxon>Agaricomycetes</taxon>
        <taxon>Agaricomycetidae</taxon>
        <taxon>Boletales</taxon>
        <taxon>Coniophorineae</taxon>
        <taxon>Hygrophoropsidaceae</taxon>
        <taxon>Hygrophoropsis</taxon>
    </lineage>
</organism>
<dbReference type="EMBL" id="MU268290">
    <property type="protein sequence ID" value="KAH7905035.1"/>
    <property type="molecule type" value="Genomic_DNA"/>
</dbReference>
<proteinExistence type="predicted"/>
<comment type="caution">
    <text evidence="1">The sequence shown here is derived from an EMBL/GenBank/DDBJ whole genome shotgun (WGS) entry which is preliminary data.</text>
</comment>
<reference evidence="1" key="1">
    <citation type="journal article" date="2021" name="New Phytol.">
        <title>Evolutionary innovations through gain and loss of genes in the ectomycorrhizal Boletales.</title>
        <authorList>
            <person name="Wu G."/>
            <person name="Miyauchi S."/>
            <person name="Morin E."/>
            <person name="Kuo A."/>
            <person name="Drula E."/>
            <person name="Varga T."/>
            <person name="Kohler A."/>
            <person name="Feng B."/>
            <person name="Cao Y."/>
            <person name="Lipzen A."/>
            <person name="Daum C."/>
            <person name="Hundley H."/>
            <person name="Pangilinan J."/>
            <person name="Johnson J."/>
            <person name="Barry K."/>
            <person name="LaButti K."/>
            <person name="Ng V."/>
            <person name="Ahrendt S."/>
            <person name="Min B."/>
            <person name="Choi I.G."/>
            <person name="Park H."/>
            <person name="Plett J.M."/>
            <person name="Magnuson J."/>
            <person name="Spatafora J.W."/>
            <person name="Nagy L.G."/>
            <person name="Henrissat B."/>
            <person name="Grigoriev I.V."/>
            <person name="Yang Z.L."/>
            <person name="Xu J."/>
            <person name="Martin F.M."/>
        </authorList>
    </citation>
    <scope>NUCLEOTIDE SEQUENCE</scope>
    <source>
        <strain evidence="1">ATCC 28755</strain>
    </source>
</reference>
<accession>A0ACB7ZUZ2</accession>
<dbReference type="Proteomes" id="UP000790377">
    <property type="component" value="Unassembled WGS sequence"/>
</dbReference>
<evidence type="ECO:0000313" key="1">
    <source>
        <dbReference type="EMBL" id="KAH7905035.1"/>
    </source>
</evidence>
<evidence type="ECO:0000313" key="2">
    <source>
        <dbReference type="Proteomes" id="UP000790377"/>
    </source>
</evidence>
<name>A0ACB7ZUZ2_9AGAM</name>
<keyword evidence="2" id="KW-1185">Reference proteome</keyword>
<gene>
    <name evidence="1" type="ORF">BJ138DRAFT_1118847</name>
</gene>
<protein>
    <submittedName>
        <fullName evidence="1">Uncharacterized protein</fullName>
    </submittedName>
</protein>
<sequence>MSNRKSTRAQNIPAHQPGTRSSLRRGKASKVDDIVSGTPTKVTENAPEEETLPVRKARAALLKNPPWAIKQNRKQAVSAAKKEVNARNSTQELEQPTSKDKRKRAESAADAGATRINVQRESKKTKVTSQKTGYRYRAAQIDVNTPDSDHQASPVVKSTKLQVESKPQSRGAAGTSSGTAQASDENEDGLDEEGDSEDITGNAMNSGSEDEEGVDDRDAEVTGFQYQEVAWFDDAGIQVADKKIMNSHPLKIQRHLRASSLSTDGGIVPPSTDFDSDSEEGGELSIRPPEKKSHRQQKLEDEMPKIKDSDNARSKGKQCKPAVVKDEDELEYDAHLPFNTEDDDEECWLSRTHLNLMKKGRNNVEIAIKAQGPEIREVIRGSYDLGMRSIAFGHKGASNISPDEVMDMTTPLVTGGLERIALAALVESAEHAGFDGEFDIADRLEQGSPKLYIKPIRDYTVHRLGLHRTAVKKAVALVAPGVLNLARNSKTLNLGLMDGNNYIHPWSEEKGFAKTKPFKGEVIEAGLRAAFFTQSQYNGVALKFCDGFTSSDPNEPLELEVPAPMIALTATAVCFVFSLISPQLIQVFWISYHLDSSWQTEAVILDFINKTTNDFAGSAFDNTFKAHMLLLTQLRTNKPSYYHKLTHGLYKALVAGHHISSQKMTKEQILAQVPWDELEDSD</sequence>